<sequence>SLSRLQQRQVLSAEKFVLLLSLSLSLPHTATPLLLRRGTWKVPLAPQEARVAAMERKVVVVCTVVGFLGILSAVLGFAAEAKRIKVSDVRTTTTGICIYPRSPSLALGLAAALALMIAQVIISTVAGCICCKRHQYSSSTNWTIALAVTFVIAFLLLLTGAALNDQRGEQRMYLGDYCYVVKPGVFSGGAVLSLASVSLGIIYYFALHSSKHVEPWGAQQNQGIAMGQPQFPQQSTQPIFVHEDTYNRHQFS</sequence>
<evidence type="ECO:0000256" key="4">
    <source>
        <dbReference type="ARBA" id="ARBA00022989"/>
    </source>
</evidence>
<protein>
    <submittedName>
        <fullName evidence="8">Uncharacterized protein</fullName>
    </submittedName>
</protein>
<evidence type="ECO:0000256" key="2">
    <source>
        <dbReference type="ARBA" id="ARBA00022692"/>
    </source>
</evidence>
<evidence type="ECO:0000256" key="1">
    <source>
        <dbReference type="ARBA" id="ARBA00004127"/>
    </source>
</evidence>
<evidence type="ECO:0000256" key="5">
    <source>
        <dbReference type="ARBA" id="ARBA00023136"/>
    </source>
</evidence>
<evidence type="ECO:0000256" key="7">
    <source>
        <dbReference type="SAM" id="Phobius"/>
    </source>
</evidence>
<name>A0A843XFV6_COLES</name>
<organism evidence="8 9">
    <name type="scientific">Colocasia esculenta</name>
    <name type="common">Wild taro</name>
    <name type="synonym">Arum esculentum</name>
    <dbReference type="NCBI Taxonomy" id="4460"/>
    <lineage>
        <taxon>Eukaryota</taxon>
        <taxon>Viridiplantae</taxon>
        <taxon>Streptophyta</taxon>
        <taxon>Embryophyta</taxon>
        <taxon>Tracheophyta</taxon>
        <taxon>Spermatophyta</taxon>
        <taxon>Magnoliopsida</taxon>
        <taxon>Liliopsida</taxon>
        <taxon>Araceae</taxon>
        <taxon>Aroideae</taxon>
        <taxon>Colocasieae</taxon>
        <taxon>Colocasia</taxon>
    </lineage>
</organism>
<dbReference type="EMBL" id="NMUH01007977">
    <property type="protein sequence ID" value="MQM18110.1"/>
    <property type="molecule type" value="Genomic_DNA"/>
</dbReference>
<comment type="subcellular location">
    <subcellularLocation>
        <location evidence="1">Endomembrane system</location>
        <topology evidence="1">Multi-pass membrane protein</topology>
    </subcellularLocation>
</comment>
<dbReference type="OrthoDB" id="678343at2759"/>
<dbReference type="InterPro" id="IPR009606">
    <property type="entry name" value="DEAL/Modifying_wall_lignin1/2"/>
</dbReference>
<evidence type="ECO:0000256" key="6">
    <source>
        <dbReference type="ARBA" id="ARBA00029467"/>
    </source>
</evidence>
<dbReference type="GO" id="GO:0012505">
    <property type="term" value="C:endomembrane system"/>
    <property type="evidence" value="ECO:0007669"/>
    <property type="project" value="UniProtKB-SubCell"/>
</dbReference>
<keyword evidence="4 7" id="KW-1133">Transmembrane helix</keyword>
<keyword evidence="5 7" id="KW-0472">Membrane</keyword>
<evidence type="ECO:0000313" key="9">
    <source>
        <dbReference type="Proteomes" id="UP000652761"/>
    </source>
</evidence>
<dbReference type="Pfam" id="PF06749">
    <property type="entry name" value="DUF1218"/>
    <property type="match status" value="1"/>
</dbReference>
<feature type="transmembrane region" description="Helical" evidence="7">
    <location>
        <begin position="58"/>
        <end position="79"/>
    </location>
</feature>
<comment type="caution">
    <text evidence="8">The sequence shown here is derived from an EMBL/GenBank/DDBJ whole genome shotgun (WGS) entry which is preliminary data.</text>
</comment>
<evidence type="ECO:0000313" key="8">
    <source>
        <dbReference type="EMBL" id="MQM18110.1"/>
    </source>
</evidence>
<keyword evidence="2 7" id="KW-0812">Transmembrane</keyword>
<gene>
    <name evidence="8" type="ORF">Taro_051098</name>
</gene>
<keyword evidence="3" id="KW-0732">Signal</keyword>
<proteinExistence type="inferred from homology"/>
<comment type="similarity">
    <text evidence="6">Belongs to the DESIGUAL family.</text>
</comment>
<dbReference type="InterPro" id="IPR052222">
    <property type="entry name" value="DESIGUAL"/>
</dbReference>
<keyword evidence="9" id="KW-1185">Reference proteome</keyword>
<dbReference type="AlphaFoldDB" id="A0A843XFV6"/>
<feature type="transmembrane region" description="Helical" evidence="7">
    <location>
        <begin position="142"/>
        <end position="163"/>
    </location>
</feature>
<dbReference type="PANTHER" id="PTHR31769">
    <property type="entry name" value="OS07G0462200 PROTEIN-RELATED"/>
    <property type="match status" value="1"/>
</dbReference>
<dbReference type="Proteomes" id="UP000652761">
    <property type="component" value="Unassembled WGS sequence"/>
</dbReference>
<accession>A0A843XFV6</accession>
<feature type="transmembrane region" description="Helical" evidence="7">
    <location>
        <begin position="109"/>
        <end position="130"/>
    </location>
</feature>
<evidence type="ECO:0000256" key="3">
    <source>
        <dbReference type="ARBA" id="ARBA00022729"/>
    </source>
</evidence>
<feature type="transmembrane region" description="Helical" evidence="7">
    <location>
        <begin position="183"/>
        <end position="206"/>
    </location>
</feature>
<feature type="non-terminal residue" evidence="8">
    <location>
        <position position="252"/>
    </location>
</feature>
<reference evidence="8" key="1">
    <citation type="submission" date="2017-07" db="EMBL/GenBank/DDBJ databases">
        <title>Taro Niue Genome Assembly and Annotation.</title>
        <authorList>
            <person name="Atibalentja N."/>
            <person name="Keating K."/>
            <person name="Fields C.J."/>
        </authorList>
    </citation>
    <scope>NUCLEOTIDE SEQUENCE</scope>
    <source>
        <strain evidence="8">Niue_2</strain>
        <tissue evidence="8">Leaf</tissue>
    </source>
</reference>